<evidence type="ECO:0000256" key="3">
    <source>
        <dbReference type="ARBA" id="ARBA00022475"/>
    </source>
</evidence>
<proteinExistence type="inferred from homology"/>
<evidence type="ECO:0000256" key="7">
    <source>
        <dbReference type="SAM" id="Phobius"/>
    </source>
</evidence>
<reference evidence="11" key="3">
    <citation type="submission" date="2015-08" db="EMBL/GenBank/DDBJ databases">
        <title>Draft Genome Sequence of a Heterotrophic Facultative Anaerobic Bacterium Ardenticatena maritima Strain 110S.</title>
        <authorList>
            <person name="Kawaichi S."/>
            <person name="Yoshida T."/>
            <person name="Sako Y."/>
            <person name="Nakamura R."/>
        </authorList>
    </citation>
    <scope>NUCLEOTIDE SEQUENCE [LARGE SCALE GENOMIC DNA]</scope>
    <source>
        <strain evidence="11">110S</strain>
    </source>
</reference>
<evidence type="ECO:0000313" key="10">
    <source>
        <dbReference type="EMBL" id="KPL87303.1"/>
    </source>
</evidence>
<name>A0A0M8K5S8_9CHLR</name>
<dbReference type="EMBL" id="LGKN01000006">
    <property type="protein sequence ID" value="KPL87303.1"/>
    <property type="molecule type" value="Genomic_DNA"/>
</dbReference>
<keyword evidence="3" id="KW-1003">Cell membrane</keyword>
<organism evidence="9 11">
    <name type="scientific">Ardenticatena maritima</name>
    <dbReference type="NCBI Taxonomy" id="872965"/>
    <lineage>
        <taxon>Bacteria</taxon>
        <taxon>Bacillati</taxon>
        <taxon>Chloroflexota</taxon>
        <taxon>Ardenticatenia</taxon>
        <taxon>Ardenticatenales</taxon>
        <taxon>Ardenticatenaceae</taxon>
        <taxon>Ardenticatena</taxon>
    </lineage>
</organism>
<evidence type="ECO:0000256" key="2">
    <source>
        <dbReference type="ARBA" id="ARBA00006683"/>
    </source>
</evidence>
<dbReference type="RefSeq" id="WP_054492269.1">
    <property type="nucleotide sequence ID" value="NZ_BBZA01000048.1"/>
</dbReference>
<evidence type="ECO:0000313" key="12">
    <source>
        <dbReference type="Proteomes" id="UP000050502"/>
    </source>
</evidence>
<evidence type="ECO:0000259" key="8">
    <source>
        <dbReference type="Pfam" id="PF02706"/>
    </source>
</evidence>
<gene>
    <name evidence="9" type="ORF">ARMA_0756</name>
    <name evidence="10" type="ORF">SE16_12515</name>
</gene>
<dbReference type="InterPro" id="IPR003856">
    <property type="entry name" value="LPS_length_determ_N"/>
</dbReference>
<dbReference type="InParanoid" id="A0A0M8K5S8"/>
<evidence type="ECO:0000313" key="9">
    <source>
        <dbReference type="EMBL" id="GAP62333.1"/>
    </source>
</evidence>
<evidence type="ECO:0000256" key="5">
    <source>
        <dbReference type="ARBA" id="ARBA00022989"/>
    </source>
</evidence>
<feature type="domain" description="Polysaccharide chain length determinant N-terminal" evidence="8">
    <location>
        <begin position="5"/>
        <end position="83"/>
    </location>
</feature>
<comment type="similarity">
    <text evidence="2">Belongs to the CpsC/CapA family.</text>
</comment>
<comment type="caution">
    <text evidence="9">The sequence shown here is derived from an EMBL/GenBank/DDBJ whole genome shotgun (WGS) entry which is preliminary data.</text>
</comment>
<dbReference type="EMBL" id="BBZA01000048">
    <property type="protein sequence ID" value="GAP62333.1"/>
    <property type="molecule type" value="Genomic_DNA"/>
</dbReference>
<comment type="subcellular location">
    <subcellularLocation>
        <location evidence="1">Cell membrane</location>
        <topology evidence="1">Multi-pass membrane protein</topology>
    </subcellularLocation>
</comment>
<feature type="transmembrane region" description="Helical" evidence="7">
    <location>
        <begin position="168"/>
        <end position="188"/>
    </location>
</feature>
<dbReference type="GO" id="GO:0005886">
    <property type="term" value="C:plasma membrane"/>
    <property type="evidence" value="ECO:0007669"/>
    <property type="project" value="UniProtKB-SubCell"/>
</dbReference>
<dbReference type="OrthoDB" id="159300at2"/>
<evidence type="ECO:0000256" key="1">
    <source>
        <dbReference type="ARBA" id="ARBA00004651"/>
    </source>
</evidence>
<dbReference type="PANTHER" id="PTHR32309">
    <property type="entry name" value="TYROSINE-PROTEIN KINASE"/>
    <property type="match status" value="1"/>
</dbReference>
<protein>
    <recommendedName>
        <fullName evidence="8">Polysaccharide chain length determinant N-terminal domain-containing protein</fullName>
    </recommendedName>
</protein>
<dbReference type="STRING" id="872965.SE16_12515"/>
<reference evidence="10 12" key="2">
    <citation type="submission" date="2015-07" db="EMBL/GenBank/DDBJ databases">
        <title>Whole genome sequence of Ardenticatena maritima DSM 23922.</title>
        <authorList>
            <person name="Hemp J."/>
            <person name="Ward L.M."/>
            <person name="Pace L.A."/>
            <person name="Fischer W.W."/>
        </authorList>
    </citation>
    <scope>NUCLEOTIDE SEQUENCE [LARGE SCALE GENOMIC DNA]</scope>
    <source>
        <strain evidence="10 12">110S</strain>
    </source>
</reference>
<dbReference type="GO" id="GO:0004713">
    <property type="term" value="F:protein tyrosine kinase activity"/>
    <property type="evidence" value="ECO:0007669"/>
    <property type="project" value="TreeGrafter"/>
</dbReference>
<keyword evidence="4 7" id="KW-0812">Transmembrane</keyword>
<evidence type="ECO:0000256" key="6">
    <source>
        <dbReference type="ARBA" id="ARBA00023136"/>
    </source>
</evidence>
<accession>A0A0M8K5S8</accession>
<dbReference type="InterPro" id="IPR050445">
    <property type="entry name" value="Bact_polysacc_biosynth/exp"/>
</dbReference>
<evidence type="ECO:0000256" key="4">
    <source>
        <dbReference type="ARBA" id="ARBA00022692"/>
    </source>
</evidence>
<reference evidence="9 11" key="1">
    <citation type="journal article" date="2015" name="Genome Announc.">
        <title>Draft Genome Sequence of a Heterotrophic Facultative Anaerobic Thermophilic Bacterium, Ardenticatena maritima Strain 110ST.</title>
        <authorList>
            <person name="Kawaichi S."/>
            <person name="Yoshida T."/>
            <person name="Sako Y."/>
            <person name="Nakamura R."/>
        </authorList>
    </citation>
    <scope>NUCLEOTIDE SEQUENCE [LARGE SCALE GENOMIC DNA]</scope>
    <source>
        <strain evidence="9 11">110S</strain>
    </source>
</reference>
<dbReference type="Proteomes" id="UP000050502">
    <property type="component" value="Unassembled WGS sequence"/>
</dbReference>
<dbReference type="Proteomes" id="UP000037784">
    <property type="component" value="Unassembled WGS sequence"/>
</dbReference>
<keyword evidence="5 7" id="KW-1133">Transmembrane helix</keyword>
<keyword evidence="11" id="KW-1185">Reference proteome</keyword>
<evidence type="ECO:0000313" key="11">
    <source>
        <dbReference type="Proteomes" id="UP000037784"/>
    </source>
</evidence>
<dbReference type="FunCoup" id="A0A0M8K5S8">
    <property type="interactions" value="22"/>
</dbReference>
<sequence>MEWRDYWRIIVRRGWIVVLLALLTGGAAYMMSKAQTPQYRSSVRISVMPARLDWGLQQTVKQVMRNYAQRIKSVQMAQTVAAEHQLDLSPYDLAAKITVSPIESDLLLQVDVVDTDPMMTQKIANAVAEEFVAEIKAFNQEQRKEDRVDVSILEYAGPGTLFRPRPTINAIAGALLGVVIGGLIVLALEFMDNTIKTSEDIKRYVGANVMVLGKIPPAADLHAVSEHAPRATRRPALRRS</sequence>
<dbReference type="Pfam" id="PF02706">
    <property type="entry name" value="Wzz"/>
    <property type="match status" value="1"/>
</dbReference>
<dbReference type="PANTHER" id="PTHR32309:SF13">
    <property type="entry name" value="FERRIC ENTEROBACTIN TRANSPORT PROTEIN FEPE"/>
    <property type="match status" value="1"/>
</dbReference>
<keyword evidence="6 7" id="KW-0472">Membrane</keyword>
<dbReference type="AlphaFoldDB" id="A0A0M8K5S8"/>
<feature type="transmembrane region" description="Helical" evidence="7">
    <location>
        <begin position="12"/>
        <end position="31"/>
    </location>
</feature>